<accession>X0SWU1</accession>
<proteinExistence type="predicted"/>
<comment type="caution">
    <text evidence="1">The sequence shown here is derived from an EMBL/GenBank/DDBJ whole genome shotgun (WGS) entry which is preliminary data.</text>
</comment>
<gene>
    <name evidence="1" type="ORF">S01H1_03712</name>
</gene>
<dbReference type="EMBL" id="BARS01002001">
    <property type="protein sequence ID" value="GAF79591.1"/>
    <property type="molecule type" value="Genomic_DNA"/>
</dbReference>
<evidence type="ECO:0000313" key="1">
    <source>
        <dbReference type="EMBL" id="GAF79591.1"/>
    </source>
</evidence>
<feature type="non-terminal residue" evidence="1">
    <location>
        <position position="38"/>
    </location>
</feature>
<protein>
    <submittedName>
        <fullName evidence="1">Uncharacterized protein</fullName>
    </submittedName>
</protein>
<sequence>MESNKKIVAMVISPAKDAHKRKAKGFSLGEIKRANSGL</sequence>
<dbReference type="AlphaFoldDB" id="X0SWU1"/>
<name>X0SWU1_9ZZZZ</name>
<reference evidence="1" key="1">
    <citation type="journal article" date="2014" name="Front. Microbiol.">
        <title>High frequency of phylogenetically diverse reductive dehalogenase-homologous genes in deep subseafloor sedimentary metagenomes.</title>
        <authorList>
            <person name="Kawai M."/>
            <person name="Futagami T."/>
            <person name="Toyoda A."/>
            <person name="Takaki Y."/>
            <person name="Nishi S."/>
            <person name="Hori S."/>
            <person name="Arai W."/>
            <person name="Tsubouchi T."/>
            <person name="Morono Y."/>
            <person name="Uchiyama I."/>
            <person name="Ito T."/>
            <person name="Fujiyama A."/>
            <person name="Inagaki F."/>
            <person name="Takami H."/>
        </authorList>
    </citation>
    <scope>NUCLEOTIDE SEQUENCE</scope>
    <source>
        <strain evidence="1">Expedition CK06-06</strain>
    </source>
</reference>
<organism evidence="1">
    <name type="scientific">marine sediment metagenome</name>
    <dbReference type="NCBI Taxonomy" id="412755"/>
    <lineage>
        <taxon>unclassified sequences</taxon>
        <taxon>metagenomes</taxon>
        <taxon>ecological metagenomes</taxon>
    </lineage>
</organism>